<evidence type="ECO:0000259" key="2">
    <source>
        <dbReference type="Pfam" id="PF18915"/>
    </source>
</evidence>
<dbReference type="AlphaFoldDB" id="A0A7K3W034"/>
<feature type="domain" description="DUF5667" evidence="2">
    <location>
        <begin position="112"/>
        <end position="182"/>
    </location>
</feature>
<dbReference type="RefSeq" id="WP_163481582.1">
    <property type="nucleotide sequence ID" value="NZ_JAAGWF010000009.1"/>
</dbReference>
<feature type="region of interest" description="Disordered" evidence="1">
    <location>
        <begin position="246"/>
        <end position="384"/>
    </location>
</feature>
<dbReference type="EMBL" id="JAAGWF010000009">
    <property type="protein sequence ID" value="NEK58222.1"/>
    <property type="molecule type" value="Genomic_DNA"/>
</dbReference>
<feature type="compositionally biased region" description="Low complexity" evidence="1">
    <location>
        <begin position="311"/>
        <end position="342"/>
    </location>
</feature>
<protein>
    <recommendedName>
        <fullName evidence="2">DUF5667 domain-containing protein</fullName>
    </recommendedName>
</protein>
<feature type="compositionally biased region" description="Pro residues" evidence="1">
    <location>
        <begin position="343"/>
        <end position="382"/>
    </location>
</feature>
<accession>A0A7K3W034</accession>
<evidence type="ECO:0000256" key="1">
    <source>
        <dbReference type="SAM" id="MobiDB-lite"/>
    </source>
</evidence>
<feature type="compositionally biased region" description="Low complexity" evidence="1">
    <location>
        <begin position="259"/>
        <end position="270"/>
    </location>
</feature>
<sequence length="395" mass="39244">MSTDDGTAPPRAARAVRGREDVVLARLQTLATALDDEPDPAFRTATRERLVAMAAVRTPEPAARRGAWRRLSLLRHEVRTAAWRTRLTAGLTGAALTVTALGTLVALATDARPGDVLYGLKRGTEQTQLALAGDDRGATLLEFAGTRLDELAALTDRSPAVVVDVLDTMDAQTVEGASLLATRAVSAADAAPADQLADWAARQDAELAALRPAVPGGAAAATGNSLELLAEVTRRAADLRTAVACPGGPATRGSDELGPVPVACPEAAPPSGVDEDGTGAPGSPAPESAAVPGTAPSSPTAPAPAPPAQGAPPATGSPTSPAPGSAPGTGTAPAPDRGGATPSTPPGPPASTPAPLPLPLPLPPRGGPPGSSSPPAPVPPLIDTPLPVCIPLLVC</sequence>
<evidence type="ECO:0000313" key="3">
    <source>
        <dbReference type="EMBL" id="NEK58222.1"/>
    </source>
</evidence>
<dbReference type="Proteomes" id="UP000470246">
    <property type="component" value="Unassembled WGS sequence"/>
</dbReference>
<keyword evidence="4" id="KW-1185">Reference proteome</keyword>
<evidence type="ECO:0000313" key="4">
    <source>
        <dbReference type="Proteomes" id="UP000470246"/>
    </source>
</evidence>
<organism evidence="3 4">
    <name type="scientific">Geodermatophilus sabuli</name>
    <dbReference type="NCBI Taxonomy" id="1564158"/>
    <lineage>
        <taxon>Bacteria</taxon>
        <taxon>Bacillati</taxon>
        <taxon>Actinomycetota</taxon>
        <taxon>Actinomycetes</taxon>
        <taxon>Geodermatophilales</taxon>
        <taxon>Geodermatophilaceae</taxon>
        <taxon>Geodermatophilus</taxon>
    </lineage>
</organism>
<reference evidence="3 4" key="1">
    <citation type="submission" date="2020-02" db="EMBL/GenBank/DDBJ databases">
        <title>Geodermatophilus sabuli CPCC 205279 I12A-02694.</title>
        <authorList>
            <person name="Jiang Z."/>
        </authorList>
    </citation>
    <scope>NUCLEOTIDE SEQUENCE [LARGE SCALE GENOMIC DNA]</scope>
    <source>
        <strain evidence="3 4">I12A-02694</strain>
    </source>
</reference>
<feature type="compositionally biased region" description="Pro residues" evidence="1">
    <location>
        <begin position="299"/>
        <end position="310"/>
    </location>
</feature>
<proteinExistence type="predicted"/>
<comment type="caution">
    <text evidence="3">The sequence shown here is derived from an EMBL/GenBank/DDBJ whole genome shotgun (WGS) entry which is preliminary data.</text>
</comment>
<dbReference type="Pfam" id="PF18915">
    <property type="entry name" value="DUF5667"/>
    <property type="match status" value="1"/>
</dbReference>
<feature type="compositionally biased region" description="Low complexity" evidence="1">
    <location>
        <begin position="281"/>
        <end position="298"/>
    </location>
</feature>
<gene>
    <name evidence="3" type="ORF">GCU56_10105</name>
</gene>
<name>A0A7K3W034_9ACTN</name>
<dbReference type="InterPro" id="IPR043725">
    <property type="entry name" value="DUF5667"/>
</dbReference>